<dbReference type="SUPFAM" id="SSF101898">
    <property type="entry name" value="NHL repeat"/>
    <property type="match status" value="1"/>
</dbReference>
<reference evidence="4 5" key="1">
    <citation type="submission" date="2022-04" db="EMBL/GenBank/DDBJ databases">
        <title>Hymenobacter sp. isolated from the air.</title>
        <authorList>
            <person name="Won M."/>
            <person name="Lee C.-M."/>
            <person name="Woen H.-Y."/>
            <person name="Kwon S.-W."/>
        </authorList>
    </citation>
    <scope>NUCLEOTIDE SEQUENCE [LARGE SCALE GENOMIC DNA]</scope>
    <source>
        <strain evidence="5">5116 S-27</strain>
    </source>
</reference>
<dbReference type="Gene3D" id="2.180.10.10">
    <property type="entry name" value="RHS repeat-associated core"/>
    <property type="match status" value="2"/>
</dbReference>
<evidence type="ECO:0000259" key="2">
    <source>
        <dbReference type="Pfam" id="PF20148"/>
    </source>
</evidence>
<dbReference type="InterPro" id="IPR025460">
    <property type="entry name" value="DUF4280"/>
</dbReference>
<protein>
    <submittedName>
        <fullName evidence="4">DUF6531 domain-containing protein</fullName>
    </submittedName>
</protein>
<feature type="domain" description="DUF6531" evidence="2">
    <location>
        <begin position="349"/>
        <end position="421"/>
    </location>
</feature>
<dbReference type="SUPFAM" id="SSF52309">
    <property type="entry name" value="N-(deoxy)ribosyltransferase-like"/>
    <property type="match status" value="1"/>
</dbReference>
<proteinExistence type="predicted"/>
<dbReference type="Proteomes" id="UP000831785">
    <property type="component" value="Chromosome"/>
</dbReference>
<evidence type="ECO:0000313" key="4">
    <source>
        <dbReference type="EMBL" id="UOQ55547.1"/>
    </source>
</evidence>
<gene>
    <name evidence="4" type="ORF">MUN80_12485</name>
</gene>
<keyword evidence="1" id="KW-0677">Repeat</keyword>
<dbReference type="NCBIfam" id="TIGR03696">
    <property type="entry name" value="Rhs_assc_core"/>
    <property type="match status" value="1"/>
</dbReference>
<evidence type="ECO:0000259" key="3">
    <source>
        <dbReference type="Pfam" id="PF25023"/>
    </source>
</evidence>
<accession>A0ABY4FHX6</accession>
<dbReference type="PANTHER" id="PTHR32305:SF15">
    <property type="entry name" value="PROTEIN RHSA-RELATED"/>
    <property type="match status" value="1"/>
</dbReference>
<dbReference type="InterPro" id="IPR022385">
    <property type="entry name" value="Rhs_assc_core"/>
</dbReference>
<dbReference type="InterPro" id="IPR056823">
    <property type="entry name" value="TEN-like_YD-shell"/>
</dbReference>
<dbReference type="InterPro" id="IPR006530">
    <property type="entry name" value="YD"/>
</dbReference>
<dbReference type="PANTHER" id="PTHR32305">
    <property type="match status" value="1"/>
</dbReference>
<name>A0ABY4FHX6_9BACT</name>
<dbReference type="Pfam" id="PF05593">
    <property type="entry name" value="RHS_repeat"/>
    <property type="match status" value="5"/>
</dbReference>
<dbReference type="Pfam" id="PF20148">
    <property type="entry name" value="DUF6531"/>
    <property type="match status" value="1"/>
</dbReference>
<sequence length="1521" mass="168311">MAKKYVPAGVFLTCDKGTLPATFNVTFNARTSIYGQNLATDLDKIPVVNVPPMGVCSITKMPCLVVPITWSPVKNDVQLGPAHLLLEDSTLQCGLGGKVGIHFSMAAAQAACAPPPAPDKSLADQADEYLQTLGPLGDVGRFQLGVAEGVWEGGKGLAEGLWGMAKGGWNAVTHPVDTAKAIGEGATNAYKWAGDSQNWANAASSAKQGVSNAAEWASNGENWQKVGDKLQNMSPRDWGNVTGQVAFEVGLTVGTAGAGAALNAAAKTSRVARMASRAARLADVEGHVMSLAGRAARSAAGKMKVMGKVLTGAKKARKAEKAAAKAGKKAKKLDAVPGCTKSKRTCVKDPVDVATGVMLFDLVDLELPGPIPFVWERTWYSNSEYQGPLGHGWHHRYDLALAVEDDGTLALRLADGRLALFEPLTAANQYRAFNRRERLDARLVDGQYRILDLQEQVFYCFRIPTTSDATIQEPEPYKLSSIENANGFAIGFAYDEQHRLQTIYDSAGREVRLLLDANGRIATLEAPSPEGAGHFAVVHYHYDALGNLIKETDALGHIRRYGYRGHLMVQKTLRSGLSFYFEYAGQGSAAQCIRTWGDGNILNGQFTYEPGQTTVSSSIPGDVSVYQHEGGLVLAHLDPLGAVHQWSYNQYDELTLERDPLGRATSYDYDARGNLIATAFPGGAKIQTEFANDLPVAAADDLGNTWQWSYDEAGNQIQRLDSDGLTIESSYRNGLLHSVGAAQSPPTLFFYDEQHNLREVQQPDGQLRRWQHDALGQLTALTDARGNTQRRSYDLLGRLTRVDEPDGNVRWLTYDAEGNVLRARDDHQDVTLEYTGLDWLAARTQAGRKIRYEYDLEGRLTRLINEHGRPYQFAFNAAGQIVAETGFDGLQRRFERDAAGQVVTQWVGKRETHYAYDAAGRITAVTFPDGTQEEFAFRSDGSLLEARNEALTVTWERDARGRVLHEIQGAHRVSSTYDQVGQRIGLHSSLGAAVNLERDDYGDVARMHASGWNARFERDAQGLEMARTLSGGVQTHWHRDQLGRPINQQLIAGRQQRRRTYRWQGPDQLTELIDSATGTTRFAHDARGTLSATLYPDGTEELRLPDAVGNLFQTTAHNDRTYGKAGELLQANGMQYHYDALGNLIEKQTAKGQRWHYHWNAAGHLAQVTRPDGATVSFTYDALGRRISKHFKGKVTRWVWDGNKPLHEWQELELDGNNTADVITWLFEEDSFAPLAKLAGQKRYSILTDHLGTPLEMVDERGHSSWNAQLGSYGQLRLLEGTRAACPFRYQGQYEDTETGLYYNRFRYYDPEAGSYISQDPIGLLGGIAPYAYVADPHKQVDIFGLSGCKGIRKSNPWNEFQKRAKGVDGKSKQFKNSRDAARAYRHFQNGEYEQMAELLDLSSPHGKAVFWSGDWPEAQRYADKIKGTTMEATPGGNIFNNWKHLDDKFEYGQWGTGGPKDAQPLWEALSRRYANQSSGPVTVVRNKVGMMWKNVEYEELNKRASLPHITYIETVPLPKP</sequence>
<dbReference type="InterPro" id="IPR050708">
    <property type="entry name" value="T6SS_VgrG/RHS"/>
</dbReference>
<keyword evidence="5" id="KW-1185">Reference proteome</keyword>
<dbReference type="Pfam" id="PF14107">
    <property type="entry name" value="DUF4280"/>
    <property type="match status" value="1"/>
</dbReference>
<feature type="domain" description="Teneurin-like YD-shell" evidence="3">
    <location>
        <begin position="1073"/>
        <end position="1320"/>
    </location>
</feature>
<evidence type="ECO:0000313" key="5">
    <source>
        <dbReference type="Proteomes" id="UP000831785"/>
    </source>
</evidence>
<dbReference type="InterPro" id="IPR031325">
    <property type="entry name" value="RHS_repeat"/>
</dbReference>
<dbReference type="RefSeq" id="WP_244724576.1">
    <property type="nucleotide sequence ID" value="NZ_CP095049.1"/>
</dbReference>
<dbReference type="Pfam" id="PF25023">
    <property type="entry name" value="TEN_YD-shell"/>
    <property type="match status" value="1"/>
</dbReference>
<evidence type="ECO:0000256" key="1">
    <source>
        <dbReference type="ARBA" id="ARBA00022737"/>
    </source>
</evidence>
<dbReference type="NCBIfam" id="TIGR01643">
    <property type="entry name" value="YD_repeat_2x"/>
    <property type="match status" value="8"/>
</dbReference>
<organism evidence="4 5">
    <name type="scientific">Hymenobacter cellulosivorans</name>
    <dbReference type="NCBI Taxonomy" id="2932249"/>
    <lineage>
        <taxon>Bacteria</taxon>
        <taxon>Pseudomonadati</taxon>
        <taxon>Bacteroidota</taxon>
        <taxon>Cytophagia</taxon>
        <taxon>Cytophagales</taxon>
        <taxon>Hymenobacteraceae</taxon>
        <taxon>Hymenobacter</taxon>
    </lineage>
</organism>
<dbReference type="EMBL" id="CP095049">
    <property type="protein sequence ID" value="UOQ55547.1"/>
    <property type="molecule type" value="Genomic_DNA"/>
</dbReference>
<dbReference type="InterPro" id="IPR045351">
    <property type="entry name" value="DUF6531"/>
</dbReference>